<evidence type="ECO:0008006" key="3">
    <source>
        <dbReference type="Google" id="ProtNLM"/>
    </source>
</evidence>
<protein>
    <recommendedName>
        <fullName evidence="3">NodB homology domain-containing protein</fullName>
    </recommendedName>
</protein>
<dbReference type="EMBL" id="VOBQ01000004">
    <property type="protein sequence ID" value="TWO72101.1"/>
    <property type="molecule type" value="Genomic_DNA"/>
</dbReference>
<organism evidence="1 2">
    <name type="scientific">Caenimonas sedimenti</name>
    <dbReference type="NCBI Taxonomy" id="2596921"/>
    <lineage>
        <taxon>Bacteria</taxon>
        <taxon>Pseudomonadati</taxon>
        <taxon>Pseudomonadota</taxon>
        <taxon>Betaproteobacteria</taxon>
        <taxon>Burkholderiales</taxon>
        <taxon>Comamonadaceae</taxon>
        <taxon>Caenimonas</taxon>
    </lineage>
</organism>
<dbReference type="RefSeq" id="WP_145891674.1">
    <property type="nucleotide sequence ID" value="NZ_VOBQ01000004.1"/>
</dbReference>
<sequence>MQIRVLVPPAEAIRALQQAEMRFFWSACAESVLRRQGIVNVVTDRADAPDPGTSMALVARQTVPASAPAVALYEGPLAPAVLEALGLRGTPWRIDAVELRTGDGTHLGEARYASVLTRRIPAGGGPAPAPELNRPDDARWSASAVAIQSFDPDAAWSVLLEARIEGEWRAVGIQRGSVVALGIPLFDLLAAGCAFEPLAAGYYQMAATPPATAVERHAADLVRQLALAHGRTVVEAAPWPDGADIALTVRHDCDRRVGLLRLWRLLRFYRHRGVRASFGILRGRVPRLQAWLILREGHEINLHSEAASAAALGREREHLERRAGTRVTGFHSHGGRGSAGFLGDRLYEWAEQAGFRYAEMLGRASRQPHAVNRVVDGLPETRALVVPGVHYSLDAGTRAAEHHFDAVAAGLDGARADREHVVIMNHPDVHLRELRKLILRAGSNGIWHATLSDVAAWYAGTRGAARVSHNGGHWRLDIPQPLPHDFSIVLREPGGQRALTLVRGQTSVQLS</sequence>
<dbReference type="SUPFAM" id="SSF88713">
    <property type="entry name" value="Glycoside hydrolase/deacetylase"/>
    <property type="match status" value="1"/>
</dbReference>
<evidence type="ECO:0000313" key="1">
    <source>
        <dbReference type="EMBL" id="TWO72101.1"/>
    </source>
</evidence>
<reference evidence="1 2" key="1">
    <citation type="submission" date="2019-07" db="EMBL/GenBank/DDBJ databases">
        <title>Caenimonas sedimenti sp. nov., isolated from activated sludge.</title>
        <authorList>
            <person name="Xu J."/>
        </authorList>
    </citation>
    <scope>NUCLEOTIDE SEQUENCE [LARGE SCALE GENOMIC DNA]</scope>
    <source>
        <strain evidence="1 2">HX-9-20</strain>
    </source>
</reference>
<name>A0A562ZUP3_9BURK</name>
<dbReference type="InterPro" id="IPR011330">
    <property type="entry name" value="Glyco_hydro/deAcase_b/a-brl"/>
</dbReference>
<gene>
    <name evidence="1" type="ORF">FN976_05130</name>
</gene>
<keyword evidence="2" id="KW-1185">Reference proteome</keyword>
<dbReference type="GO" id="GO:0005975">
    <property type="term" value="P:carbohydrate metabolic process"/>
    <property type="evidence" value="ECO:0007669"/>
    <property type="project" value="InterPro"/>
</dbReference>
<comment type="caution">
    <text evidence="1">The sequence shown here is derived from an EMBL/GenBank/DDBJ whole genome shotgun (WGS) entry which is preliminary data.</text>
</comment>
<dbReference type="Proteomes" id="UP000318199">
    <property type="component" value="Unassembled WGS sequence"/>
</dbReference>
<dbReference type="AlphaFoldDB" id="A0A562ZUP3"/>
<dbReference type="OrthoDB" id="8655268at2"/>
<proteinExistence type="predicted"/>
<dbReference type="Gene3D" id="3.20.20.370">
    <property type="entry name" value="Glycoside hydrolase/deacetylase"/>
    <property type="match status" value="1"/>
</dbReference>
<accession>A0A562ZUP3</accession>
<evidence type="ECO:0000313" key="2">
    <source>
        <dbReference type="Proteomes" id="UP000318199"/>
    </source>
</evidence>